<sequence>MTPQFCVRLQHLKEFVFVEQRVGLNNSKKETISLNLPMISFVPRTPREKCFNEVIELLLDECGNDMNSENEASVQVGTSTESRSGATSAATTLKVGEHTDQRIFLRTVKIIISHCVESLNIVAFGSNEDKASEYETVGIVFRSEYEKRMTTMNANSGGTDLRE</sequence>
<name>A0A1A9VLP5_GLOAU</name>
<dbReference type="VEuPathDB" id="VectorBase:GAUT040942"/>
<organism evidence="1 2">
    <name type="scientific">Glossina austeni</name>
    <name type="common">Savannah tsetse fly</name>
    <dbReference type="NCBI Taxonomy" id="7395"/>
    <lineage>
        <taxon>Eukaryota</taxon>
        <taxon>Metazoa</taxon>
        <taxon>Ecdysozoa</taxon>
        <taxon>Arthropoda</taxon>
        <taxon>Hexapoda</taxon>
        <taxon>Insecta</taxon>
        <taxon>Pterygota</taxon>
        <taxon>Neoptera</taxon>
        <taxon>Endopterygota</taxon>
        <taxon>Diptera</taxon>
        <taxon>Brachycera</taxon>
        <taxon>Muscomorpha</taxon>
        <taxon>Hippoboscoidea</taxon>
        <taxon>Glossinidae</taxon>
        <taxon>Glossina</taxon>
    </lineage>
</organism>
<proteinExistence type="predicted"/>
<accession>A0A1A9VLP5</accession>
<keyword evidence="2" id="KW-1185">Reference proteome</keyword>
<evidence type="ECO:0000313" key="2">
    <source>
        <dbReference type="Proteomes" id="UP000078200"/>
    </source>
</evidence>
<dbReference type="Proteomes" id="UP000078200">
    <property type="component" value="Unassembled WGS sequence"/>
</dbReference>
<reference evidence="1" key="1">
    <citation type="submission" date="2020-05" db="UniProtKB">
        <authorList>
            <consortium name="EnsemblMetazoa"/>
        </authorList>
    </citation>
    <scope>IDENTIFICATION</scope>
    <source>
        <strain evidence="1">TTRI</strain>
    </source>
</reference>
<protein>
    <submittedName>
        <fullName evidence="1">Uncharacterized protein</fullName>
    </submittedName>
</protein>
<dbReference type="EnsemblMetazoa" id="GAUT040942-RA">
    <property type="protein sequence ID" value="GAUT040942-PA"/>
    <property type="gene ID" value="GAUT040942"/>
</dbReference>
<dbReference type="AlphaFoldDB" id="A0A1A9VLP5"/>
<evidence type="ECO:0000313" key="1">
    <source>
        <dbReference type="EnsemblMetazoa" id="GAUT040942-PA"/>
    </source>
</evidence>